<dbReference type="Proteomes" id="UP000245138">
    <property type="component" value="Unassembled WGS sequence"/>
</dbReference>
<evidence type="ECO:0000313" key="3">
    <source>
        <dbReference type="EMBL" id="PWC13207.1"/>
    </source>
</evidence>
<gene>
    <name evidence="3" type="ORF">B4923_08260</name>
</gene>
<dbReference type="Pfam" id="PF13561">
    <property type="entry name" value="adh_short_C2"/>
    <property type="match status" value="1"/>
</dbReference>
<sequence>MSSKPVAIITGAARGIGKGCAMALAKAGFNLLINDRTDDESVEKLKQAQKEFQELGAEVECFHADISDLSLHETMLDTAENKWGRMDCLVNNAGISVQKRGDLLDVTPESFDQNLLVNTRAPFFLTQAFSKRLMKNPDAQENHRSIIFITSINAVMLAMNRGEYTVAKTASSATVKLFAMRLSQLGIGVYEIRPGLIKTDMTIPATQYYDELIAKGLVPQGRWGYPEDIASTVRAMAEGKLVYTCGVPVAIDGGLSMPRF</sequence>
<dbReference type="EMBL" id="QDKJ01000005">
    <property type="protein sequence ID" value="PWC13207.1"/>
    <property type="molecule type" value="Genomic_DNA"/>
</dbReference>
<dbReference type="PRINTS" id="PR00081">
    <property type="entry name" value="GDHRDH"/>
</dbReference>
<keyword evidence="2" id="KW-0560">Oxidoreductase</keyword>
<protein>
    <submittedName>
        <fullName evidence="3">3-ketoacyl-ACP reductase</fullName>
    </submittedName>
</protein>
<organism evidence="3 4">
    <name type="scientific">Brenneria roseae subsp. americana</name>
    <dbReference type="NCBI Taxonomy" id="1508507"/>
    <lineage>
        <taxon>Bacteria</taxon>
        <taxon>Pseudomonadati</taxon>
        <taxon>Pseudomonadota</taxon>
        <taxon>Gammaproteobacteria</taxon>
        <taxon>Enterobacterales</taxon>
        <taxon>Pectobacteriaceae</taxon>
        <taxon>Brenneria</taxon>
    </lineage>
</organism>
<dbReference type="PANTHER" id="PTHR42760">
    <property type="entry name" value="SHORT-CHAIN DEHYDROGENASES/REDUCTASES FAMILY MEMBER"/>
    <property type="match status" value="1"/>
</dbReference>
<dbReference type="GO" id="GO:0006633">
    <property type="term" value="P:fatty acid biosynthetic process"/>
    <property type="evidence" value="ECO:0007669"/>
    <property type="project" value="TreeGrafter"/>
</dbReference>
<dbReference type="GO" id="GO:0048038">
    <property type="term" value="F:quinone binding"/>
    <property type="evidence" value="ECO:0007669"/>
    <property type="project" value="TreeGrafter"/>
</dbReference>
<dbReference type="RefSeq" id="WP_109053873.1">
    <property type="nucleotide sequence ID" value="NZ_QDKJ01000005.1"/>
</dbReference>
<evidence type="ECO:0000256" key="1">
    <source>
        <dbReference type="ARBA" id="ARBA00006484"/>
    </source>
</evidence>
<dbReference type="AlphaFoldDB" id="A0A2U1TUX0"/>
<dbReference type="InterPro" id="IPR036291">
    <property type="entry name" value="NAD(P)-bd_dom_sf"/>
</dbReference>
<dbReference type="OrthoDB" id="9806974at2"/>
<dbReference type="PANTHER" id="PTHR42760:SF133">
    <property type="entry name" value="3-OXOACYL-[ACYL-CARRIER-PROTEIN] REDUCTASE"/>
    <property type="match status" value="1"/>
</dbReference>
<accession>A0A2U1TUX0</accession>
<comment type="caution">
    <text evidence="3">The sequence shown here is derived from an EMBL/GenBank/DDBJ whole genome shotgun (WGS) entry which is preliminary data.</text>
</comment>
<dbReference type="GO" id="GO:0016616">
    <property type="term" value="F:oxidoreductase activity, acting on the CH-OH group of donors, NAD or NADP as acceptor"/>
    <property type="evidence" value="ECO:0007669"/>
    <property type="project" value="TreeGrafter"/>
</dbReference>
<name>A0A2U1TUX0_9GAMM</name>
<evidence type="ECO:0000256" key="2">
    <source>
        <dbReference type="ARBA" id="ARBA00023002"/>
    </source>
</evidence>
<dbReference type="InterPro" id="IPR002347">
    <property type="entry name" value="SDR_fam"/>
</dbReference>
<evidence type="ECO:0000313" key="4">
    <source>
        <dbReference type="Proteomes" id="UP000245138"/>
    </source>
</evidence>
<dbReference type="Gene3D" id="3.40.50.720">
    <property type="entry name" value="NAD(P)-binding Rossmann-like Domain"/>
    <property type="match status" value="1"/>
</dbReference>
<dbReference type="SUPFAM" id="SSF51735">
    <property type="entry name" value="NAD(P)-binding Rossmann-fold domains"/>
    <property type="match status" value="1"/>
</dbReference>
<proteinExistence type="inferred from homology"/>
<comment type="similarity">
    <text evidence="1">Belongs to the short-chain dehydrogenases/reductases (SDR) family.</text>
</comment>
<reference evidence="3 4" key="1">
    <citation type="submission" date="2018-04" db="EMBL/GenBank/DDBJ databases">
        <title>Brenneria corticis sp.nov.</title>
        <authorList>
            <person name="Li Y."/>
        </authorList>
    </citation>
    <scope>NUCLEOTIDE SEQUENCE [LARGE SCALE GENOMIC DNA]</scope>
    <source>
        <strain evidence="3 4">LMG 27715</strain>
    </source>
</reference>
<dbReference type="NCBIfam" id="NF009386">
    <property type="entry name" value="PRK12745.1"/>
    <property type="match status" value="1"/>
</dbReference>
<keyword evidence="4" id="KW-1185">Reference proteome</keyword>